<protein>
    <submittedName>
        <fullName evidence="1">Uncharacterized protein</fullName>
    </submittedName>
</protein>
<sequence length="94" mass="10725">MTEQRPLIHQIDGVDPLYGLPYFLSEPCAGHQLWIANREHADYLRAVLTGAHKPTDNELGNRLPGWMLRRHNRPAVLRSLDRLLTRDPGTPPPN</sequence>
<evidence type="ECO:0000313" key="2">
    <source>
        <dbReference type="Proteomes" id="UP000269438"/>
    </source>
</evidence>
<comment type="caution">
    <text evidence="1">The sequence shown here is derived from an EMBL/GenBank/DDBJ whole genome shotgun (WGS) entry which is preliminary data.</text>
</comment>
<dbReference type="EMBL" id="RCUY01000002">
    <property type="protein sequence ID" value="RLP84239.1"/>
    <property type="molecule type" value="Genomic_DNA"/>
</dbReference>
<reference evidence="1 2" key="1">
    <citation type="submission" date="2018-10" db="EMBL/GenBank/DDBJ databases">
        <authorList>
            <person name="Li J."/>
        </authorList>
    </citation>
    <scope>NUCLEOTIDE SEQUENCE [LARGE SCALE GENOMIC DNA]</scope>
    <source>
        <strain evidence="1 2">JCM 11654</strain>
    </source>
</reference>
<keyword evidence="2" id="KW-1185">Reference proteome</keyword>
<organism evidence="1 2">
    <name type="scientific">Mycetocola lacteus</name>
    <dbReference type="NCBI Taxonomy" id="76637"/>
    <lineage>
        <taxon>Bacteria</taxon>
        <taxon>Bacillati</taxon>
        <taxon>Actinomycetota</taxon>
        <taxon>Actinomycetes</taxon>
        <taxon>Micrococcales</taxon>
        <taxon>Microbacteriaceae</taxon>
        <taxon>Mycetocola</taxon>
    </lineage>
</organism>
<evidence type="ECO:0000313" key="1">
    <source>
        <dbReference type="EMBL" id="RLP84239.1"/>
    </source>
</evidence>
<name>A0A3L7AUN9_9MICO</name>
<dbReference type="Proteomes" id="UP000269438">
    <property type="component" value="Unassembled WGS sequence"/>
</dbReference>
<dbReference type="OrthoDB" id="7189707at2"/>
<gene>
    <name evidence="1" type="ORF">D9V34_03820</name>
</gene>
<proteinExistence type="predicted"/>
<dbReference type="AlphaFoldDB" id="A0A3L7AUN9"/>
<accession>A0A3L7AUN9</accession>